<sequence>MHMLMDELEITTVADRSAARVVRVSVAGDLDAATVPRLRTALAAAVAERPERLELDLARVTFCSSGAVTELDAVQRFLPGRLVITDARRPVRRMLELCDLTDWLRAA</sequence>
<evidence type="ECO:0000313" key="2">
    <source>
        <dbReference type="EMBL" id="GAA2395268.1"/>
    </source>
</evidence>
<dbReference type="Gene3D" id="3.30.750.24">
    <property type="entry name" value="STAS domain"/>
    <property type="match status" value="1"/>
</dbReference>
<accession>A0ABN3I6D1</accession>
<dbReference type="InterPro" id="IPR036513">
    <property type="entry name" value="STAS_dom_sf"/>
</dbReference>
<gene>
    <name evidence="2" type="ORF">GCM10010170_109960</name>
</gene>
<name>A0ABN3I6D1_9ACTN</name>
<dbReference type="CDD" id="cd07043">
    <property type="entry name" value="STAS_anti-anti-sigma_factors"/>
    <property type="match status" value="1"/>
</dbReference>
<protein>
    <recommendedName>
        <fullName evidence="1">STAS domain-containing protein</fullName>
    </recommendedName>
</protein>
<proteinExistence type="predicted"/>
<dbReference type="EMBL" id="BAAARV010000142">
    <property type="protein sequence ID" value="GAA2395268.1"/>
    <property type="molecule type" value="Genomic_DNA"/>
</dbReference>
<evidence type="ECO:0000259" key="1">
    <source>
        <dbReference type="PROSITE" id="PS50801"/>
    </source>
</evidence>
<organism evidence="2 3">
    <name type="scientific">Dactylosporangium salmoneum</name>
    <dbReference type="NCBI Taxonomy" id="53361"/>
    <lineage>
        <taxon>Bacteria</taxon>
        <taxon>Bacillati</taxon>
        <taxon>Actinomycetota</taxon>
        <taxon>Actinomycetes</taxon>
        <taxon>Micromonosporales</taxon>
        <taxon>Micromonosporaceae</taxon>
        <taxon>Dactylosporangium</taxon>
    </lineage>
</organism>
<dbReference type="InterPro" id="IPR058548">
    <property type="entry name" value="MlaB-like_STAS"/>
</dbReference>
<dbReference type="RefSeq" id="WP_344620919.1">
    <property type="nucleotide sequence ID" value="NZ_BAAARV010000142.1"/>
</dbReference>
<dbReference type="InterPro" id="IPR002645">
    <property type="entry name" value="STAS_dom"/>
</dbReference>
<dbReference type="SUPFAM" id="SSF52091">
    <property type="entry name" value="SpoIIaa-like"/>
    <property type="match status" value="1"/>
</dbReference>
<reference evidence="2 3" key="1">
    <citation type="journal article" date="2019" name="Int. J. Syst. Evol. Microbiol.">
        <title>The Global Catalogue of Microorganisms (GCM) 10K type strain sequencing project: providing services to taxonomists for standard genome sequencing and annotation.</title>
        <authorList>
            <consortium name="The Broad Institute Genomics Platform"/>
            <consortium name="The Broad Institute Genome Sequencing Center for Infectious Disease"/>
            <person name="Wu L."/>
            <person name="Ma J."/>
        </authorList>
    </citation>
    <scope>NUCLEOTIDE SEQUENCE [LARGE SCALE GENOMIC DNA]</scope>
    <source>
        <strain evidence="2 3">JCM 3272</strain>
    </source>
</reference>
<comment type="caution">
    <text evidence="2">The sequence shown here is derived from an EMBL/GenBank/DDBJ whole genome shotgun (WGS) entry which is preliminary data.</text>
</comment>
<keyword evidence="3" id="KW-1185">Reference proteome</keyword>
<dbReference type="Pfam" id="PF13466">
    <property type="entry name" value="STAS_2"/>
    <property type="match status" value="1"/>
</dbReference>
<feature type="domain" description="STAS" evidence="1">
    <location>
        <begin position="21"/>
        <end position="107"/>
    </location>
</feature>
<evidence type="ECO:0000313" key="3">
    <source>
        <dbReference type="Proteomes" id="UP001501444"/>
    </source>
</evidence>
<dbReference type="Proteomes" id="UP001501444">
    <property type="component" value="Unassembled WGS sequence"/>
</dbReference>
<dbReference type="PROSITE" id="PS50801">
    <property type="entry name" value="STAS"/>
    <property type="match status" value="1"/>
</dbReference>